<dbReference type="GO" id="GO:0008270">
    <property type="term" value="F:zinc ion binding"/>
    <property type="evidence" value="ECO:0007669"/>
    <property type="project" value="TreeGrafter"/>
</dbReference>
<evidence type="ECO:0000313" key="9">
    <source>
        <dbReference type="EMBL" id="MBE9069838.1"/>
    </source>
</evidence>
<evidence type="ECO:0000313" key="10">
    <source>
        <dbReference type="Proteomes" id="UP000615026"/>
    </source>
</evidence>
<dbReference type="GO" id="GO:0051604">
    <property type="term" value="P:protein maturation"/>
    <property type="evidence" value="ECO:0007669"/>
    <property type="project" value="InterPro"/>
</dbReference>
<evidence type="ECO:0000256" key="7">
    <source>
        <dbReference type="ARBA" id="ARBA00023134"/>
    </source>
</evidence>
<feature type="domain" description="CobW/HypB/UreG nucleotide-binding" evidence="8">
    <location>
        <begin position="41"/>
        <end position="208"/>
    </location>
</feature>
<sequence length="243" mass="26497">MCGQCGCQDEHQILSLHQNVLEKNDHYADHNRALFQHLLVLNVLSSPGAGKTTLIQRILQDCDLIAGAHPLNRTQGAVRPGVIVGDLATDRDAERLRQTGQQVIQINTGNLCHLEAKSVAKAAQQLDLDNLNLLIIENVGNLVCPAAYDLGEDLRIVLMSVTEGEDKPLKYPAMFKFAHAVVITKTDIANVVGFNREEALGYLRLIAPQALIFELSATTGEGVTNFYAYLNQALFQGGVPAFV</sequence>
<keyword evidence="5" id="KW-0378">Hydrolase</keyword>
<dbReference type="NCBIfam" id="TIGR00073">
    <property type="entry name" value="hypB"/>
    <property type="match status" value="1"/>
</dbReference>
<comment type="similarity">
    <text evidence="1">Belongs to the SIMIBI class G3E GTPase family. HypB/HupM subfamily.</text>
</comment>
<gene>
    <name evidence="9" type="primary">hypB</name>
    <name evidence="9" type="ORF">IQ260_24655</name>
</gene>
<evidence type="ECO:0000256" key="3">
    <source>
        <dbReference type="ARBA" id="ARBA00022723"/>
    </source>
</evidence>
<evidence type="ECO:0000259" key="8">
    <source>
        <dbReference type="Pfam" id="PF02492"/>
    </source>
</evidence>
<dbReference type="SUPFAM" id="SSF52540">
    <property type="entry name" value="P-loop containing nucleoside triphosphate hydrolases"/>
    <property type="match status" value="1"/>
</dbReference>
<dbReference type="EMBL" id="JADEXP010000329">
    <property type="protein sequence ID" value="MBE9069838.1"/>
    <property type="molecule type" value="Genomic_DNA"/>
</dbReference>
<keyword evidence="7" id="KW-0342">GTP-binding</keyword>
<accession>A0A928ZYM6</accession>
<reference evidence="9" key="1">
    <citation type="submission" date="2020-10" db="EMBL/GenBank/DDBJ databases">
        <authorList>
            <person name="Castelo-Branco R."/>
            <person name="Eusebio N."/>
            <person name="Adriana R."/>
            <person name="Vieira A."/>
            <person name="Brugerolle De Fraissinette N."/>
            <person name="Rezende De Castro R."/>
            <person name="Schneider M.P."/>
            <person name="Vasconcelos V."/>
            <person name="Leao P.N."/>
        </authorList>
    </citation>
    <scope>NUCLEOTIDE SEQUENCE</scope>
    <source>
        <strain evidence="9">LEGE 11479</strain>
    </source>
</reference>
<evidence type="ECO:0000256" key="2">
    <source>
        <dbReference type="ARBA" id="ARBA00022596"/>
    </source>
</evidence>
<comment type="caution">
    <text evidence="9">The sequence shown here is derived from an EMBL/GenBank/DDBJ whole genome shotgun (WGS) entry which is preliminary data.</text>
</comment>
<dbReference type="InterPro" id="IPR004392">
    <property type="entry name" value="Hyd_mat_HypB"/>
</dbReference>
<evidence type="ECO:0000256" key="4">
    <source>
        <dbReference type="ARBA" id="ARBA00022741"/>
    </source>
</evidence>
<dbReference type="Proteomes" id="UP000615026">
    <property type="component" value="Unassembled WGS sequence"/>
</dbReference>
<name>A0A928ZYM6_LEPEC</name>
<dbReference type="Gene3D" id="3.40.50.300">
    <property type="entry name" value="P-loop containing nucleotide triphosphate hydrolases"/>
    <property type="match status" value="1"/>
</dbReference>
<dbReference type="PANTHER" id="PTHR30134:SF2">
    <property type="entry name" value="HYDROGENASE MATURATION FACTOR HYPB"/>
    <property type="match status" value="1"/>
</dbReference>
<evidence type="ECO:0000256" key="6">
    <source>
        <dbReference type="ARBA" id="ARBA00022833"/>
    </source>
</evidence>
<dbReference type="GO" id="GO:0003924">
    <property type="term" value="F:GTPase activity"/>
    <property type="evidence" value="ECO:0007669"/>
    <property type="project" value="InterPro"/>
</dbReference>
<dbReference type="GO" id="GO:0005525">
    <property type="term" value="F:GTP binding"/>
    <property type="evidence" value="ECO:0007669"/>
    <property type="project" value="UniProtKB-KW"/>
</dbReference>
<dbReference type="PIRSF" id="PIRSF005624">
    <property type="entry name" value="Ni-bind_GTPase"/>
    <property type="match status" value="1"/>
</dbReference>
<dbReference type="InterPro" id="IPR027417">
    <property type="entry name" value="P-loop_NTPase"/>
</dbReference>
<keyword evidence="6" id="KW-0862">Zinc</keyword>
<evidence type="ECO:0000256" key="5">
    <source>
        <dbReference type="ARBA" id="ARBA00022801"/>
    </source>
</evidence>
<keyword evidence="10" id="KW-1185">Reference proteome</keyword>
<keyword evidence="4" id="KW-0547">Nucleotide-binding</keyword>
<dbReference type="RefSeq" id="WP_193995723.1">
    <property type="nucleotide sequence ID" value="NZ_JADEXP010000329.1"/>
</dbReference>
<dbReference type="PANTHER" id="PTHR30134">
    <property type="entry name" value="HYDROGENASE PROTEIN ASSEMBLY PROTEIN, NICKEL CHAPERONE"/>
    <property type="match status" value="1"/>
</dbReference>
<keyword evidence="2" id="KW-0533">Nickel</keyword>
<dbReference type="GO" id="GO:0016151">
    <property type="term" value="F:nickel cation binding"/>
    <property type="evidence" value="ECO:0007669"/>
    <property type="project" value="InterPro"/>
</dbReference>
<dbReference type="InterPro" id="IPR003495">
    <property type="entry name" value="CobW/HypB/UreG_nucleotide-bd"/>
</dbReference>
<evidence type="ECO:0000256" key="1">
    <source>
        <dbReference type="ARBA" id="ARBA00006211"/>
    </source>
</evidence>
<dbReference type="Pfam" id="PF02492">
    <property type="entry name" value="cobW"/>
    <property type="match status" value="1"/>
</dbReference>
<organism evidence="9 10">
    <name type="scientific">Leptolyngbya cf. ectocarpi LEGE 11479</name>
    <dbReference type="NCBI Taxonomy" id="1828722"/>
    <lineage>
        <taxon>Bacteria</taxon>
        <taxon>Bacillati</taxon>
        <taxon>Cyanobacteriota</taxon>
        <taxon>Cyanophyceae</taxon>
        <taxon>Leptolyngbyales</taxon>
        <taxon>Leptolyngbyaceae</taxon>
        <taxon>Leptolyngbya group</taxon>
        <taxon>Leptolyngbya</taxon>
    </lineage>
</organism>
<dbReference type="AlphaFoldDB" id="A0A928ZYM6"/>
<protein>
    <submittedName>
        <fullName evidence="9">Hydrogenase nickel incorporation protein HypB</fullName>
    </submittedName>
</protein>
<keyword evidence="3" id="KW-0479">Metal-binding</keyword>
<proteinExistence type="inferred from homology"/>